<proteinExistence type="predicted"/>
<dbReference type="SUPFAM" id="SSF48452">
    <property type="entry name" value="TPR-like"/>
    <property type="match status" value="1"/>
</dbReference>
<evidence type="ECO:0000313" key="1">
    <source>
        <dbReference type="EMBL" id="MFD1048098.1"/>
    </source>
</evidence>
<dbReference type="Proteomes" id="UP001597045">
    <property type="component" value="Unassembled WGS sequence"/>
</dbReference>
<reference evidence="2" key="1">
    <citation type="journal article" date="2019" name="Int. J. Syst. Evol. Microbiol.">
        <title>The Global Catalogue of Microorganisms (GCM) 10K type strain sequencing project: providing services to taxonomists for standard genome sequencing and annotation.</title>
        <authorList>
            <consortium name="The Broad Institute Genomics Platform"/>
            <consortium name="The Broad Institute Genome Sequencing Center for Infectious Disease"/>
            <person name="Wu L."/>
            <person name="Ma J."/>
        </authorList>
    </citation>
    <scope>NUCLEOTIDE SEQUENCE [LARGE SCALE GENOMIC DNA]</scope>
    <source>
        <strain evidence="2">JCM 31486</strain>
    </source>
</reference>
<dbReference type="EMBL" id="JBHTIS010001402">
    <property type="protein sequence ID" value="MFD1048098.1"/>
    <property type="molecule type" value="Genomic_DNA"/>
</dbReference>
<keyword evidence="2" id="KW-1185">Reference proteome</keyword>
<organism evidence="1 2">
    <name type="scientific">Kibdelosporangium lantanae</name>
    <dbReference type="NCBI Taxonomy" id="1497396"/>
    <lineage>
        <taxon>Bacteria</taxon>
        <taxon>Bacillati</taxon>
        <taxon>Actinomycetota</taxon>
        <taxon>Actinomycetes</taxon>
        <taxon>Pseudonocardiales</taxon>
        <taxon>Pseudonocardiaceae</taxon>
        <taxon>Kibdelosporangium</taxon>
    </lineage>
</organism>
<protein>
    <recommendedName>
        <fullName evidence="3">Tetratricopeptide repeat protein</fullName>
    </recommendedName>
</protein>
<sequence length="69" mass="7744">SYVDRSLVVRVEAGDLWGQADSLTRQGDILARLDRTAEATKSWRTALELYQSLADPHTADLRSRLLEAD</sequence>
<name>A0ABW3MBR9_9PSEU</name>
<dbReference type="InterPro" id="IPR011990">
    <property type="entry name" value="TPR-like_helical_dom_sf"/>
</dbReference>
<comment type="caution">
    <text evidence="1">The sequence shown here is derived from an EMBL/GenBank/DDBJ whole genome shotgun (WGS) entry which is preliminary data.</text>
</comment>
<gene>
    <name evidence="1" type="ORF">ACFQ1S_22435</name>
</gene>
<dbReference type="Gene3D" id="1.25.40.10">
    <property type="entry name" value="Tetratricopeptide repeat domain"/>
    <property type="match status" value="1"/>
</dbReference>
<accession>A0ABW3MBR9</accession>
<feature type="non-terminal residue" evidence="1">
    <location>
        <position position="1"/>
    </location>
</feature>
<evidence type="ECO:0000313" key="2">
    <source>
        <dbReference type="Proteomes" id="UP001597045"/>
    </source>
</evidence>
<evidence type="ECO:0008006" key="3">
    <source>
        <dbReference type="Google" id="ProtNLM"/>
    </source>
</evidence>